<dbReference type="Pfam" id="PF02423">
    <property type="entry name" value="OCD_Mu_crystall"/>
    <property type="match status" value="1"/>
</dbReference>
<evidence type="ECO:0000313" key="2">
    <source>
        <dbReference type="Proteomes" id="UP001201873"/>
    </source>
</evidence>
<comment type="caution">
    <text evidence="1">The sequence shown here is derived from an EMBL/GenBank/DDBJ whole genome shotgun (WGS) entry which is preliminary data.</text>
</comment>
<dbReference type="Proteomes" id="UP001201873">
    <property type="component" value="Unassembled WGS sequence"/>
</dbReference>
<protein>
    <submittedName>
        <fullName evidence="1">Ornithine cyclodeaminase family protein</fullName>
    </submittedName>
</protein>
<dbReference type="Gene3D" id="3.30.1780.10">
    <property type="entry name" value="ornithine cyclodeaminase, domain 1"/>
    <property type="match status" value="1"/>
</dbReference>
<sequence>MDFFEDEHADAQVRYLSRQEVVRACRDLDAVEVTAEALRQHAAGNAILPPEAYLGWQDSTGHTARCLAMPGGLHYPDRTALGLKVINSSLGNPARGIPRSQGFTMVFDPETARPQMIMEAAYISAVRTAAVTVVTALAVAGHATSCGLIGCGTLAKAHLVLLAGRLTGLAEFWLYDRDRAIALRLAEQCAATALRHGLKIRVAASAEECVRNSDLVIPATTVTEGYLPLAWLRPGALVAHISLDDLTPAVITECDLLLVDDWHLVRDDSRRLLGRMWRDGSLLAPGGDPNPDVAPRPPARAVDASIGEVLIGAHPGRAAEGDIIVSNPFGMSILDVALADRVREAAGRLGLGRDLPV</sequence>
<reference evidence="1 2" key="1">
    <citation type="submission" date="2022-04" db="EMBL/GenBank/DDBJ databases">
        <title>Genome diversity in the genus Frankia.</title>
        <authorList>
            <person name="Carlos-Shanley C."/>
            <person name="Hahn D."/>
        </authorList>
    </citation>
    <scope>NUCLEOTIDE SEQUENCE [LARGE SCALE GENOMIC DNA]</scope>
    <source>
        <strain evidence="1 2">Ag45/Mut15</strain>
    </source>
</reference>
<dbReference type="PANTHER" id="PTHR13812">
    <property type="entry name" value="KETIMINE REDUCTASE MU-CRYSTALLIN"/>
    <property type="match status" value="1"/>
</dbReference>
<dbReference type="InterPro" id="IPR003462">
    <property type="entry name" value="ODC_Mu_crystall"/>
</dbReference>
<dbReference type="EMBL" id="JALKFT010000022">
    <property type="protein sequence ID" value="MCK9877833.1"/>
    <property type="molecule type" value="Genomic_DNA"/>
</dbReference>
<proteinExistence type="predicted"/>
<dbReference type="Gene3D" id="3.40.50.720">
    <property type="entry name" value="NAD(P)-binding Rossmann-like Domain"/>
    <property type="match status" value="1"/>
</dbReference>
<dbReference type="SUPFAM" id="SSF51735">
    <property type="entry name" value="NAD(P)-binding Rossmann-fold domains"/>
    <property type="match status" value="1"/>
</dbReference>
<keyword evidence="2" id="KW-1185">Reference proteome</keyword>
<name>A0ABT0K3H4_9ACTN</name>
<dbReference type="InterPro" id="IPR023401">
    <property type="entry name" value="ODC_N"/>
</dbReference>
<dbReference type="RefSeq" id="WP_248826007.1">
    <property type="nucleotide sequence ID" value="NZ_JALKFT010000022.1"/>
</dbReference>
<gene>
    <name evidence="1" type="ORF">MXD59_18975</name>
</gene>
<dbReference type="InterPro" id="IPR036291">
    <property type="entry name" value="NAD(P)-bd_dom_sf"/>
</dbReference>
<dbReference type="PANTHER" id="PTHR13812:SF19">
    <property type="entry name" value="KETIMINE REDUCTASE MU-CRYSTALLIN"/>
    <property type="match status" value="1"/>
</dbReference>
<dbReference type="PIRSF" id="PIRSF001439">
    <property type="entry name" value="CryM"/>
    <property type="match status" value="1"/>
</dbReference>
<organism evidence="1 2">
    <name type="scientific">Frankia umida</name>
    <dbReference type="NCBI Taxonomy" id="573489"/>
    <lineage>
        <taxon>Bacteria</taxon>
        <taxon>Bacillati</taxon>
        <taxon>Actinomycetota</taxon>
        <taxon>Actinomycetes</taxon>
        <taxon>Frankiales</taxon>
        <taxon>Frankiaceae</taxon>
        <taxon>Frankia</taxon>
    </lineage>
</organism>
<evidence type="ECO:0000313" key="1">
    <source>
        <dbReference type="EMBL" id="MCK9877833.1"/>
    </source>
</evidence>
<accession>A0ABT0K3H4</accession>